<dbReference type="InterPro" id="IPR006935">
    <property type="entry name" value="Helicase/UvrB_N"/>
</dbReference>
<accession>A0A346XSI8</accession>
<dbReference type="PANTHER" id="PTHR11274:SF0">
    <property type="entry name" value="GENERAL TRANSCRIPTION AND DNA REPAIR FACTOR IIH HELICASE SUBUNIT XPB"/>
    <property type="match status" value="1"/>
</dbReference>
<feature type="domain" description="Helicase C-terminal" evidence="11">
    <location>
        <begin position="421"/>
        <end position="569"/>
    </location>
</feature>
<dbReference type="AlphaFoldDB" id="A0A346XSI8"/>
<keyword evidence="4 12" id="KW-0347">Helicase</keyword>
<evidence type="ECO:0000256" key="2">
    <source>
        <dbReference type="ARBA" id="ARBA00022741"/>
    </source>
</evidence>
<keyword evidence="5" id="KW-0067">ATP-binding</keyword>
<sequence length="569" mass="61815">MSLLGGQAPAGMPDPTNPLIVQSDLTVLLETAAPRAAEARGALSRFAELDKAPEHIQTYRITPLTLWNAAASGLTAAEATTTLTGFAKYPVPPAVLTEVAEQIGRYGRLRLVRDFDSGGLAITTDEPSLLDTLVAHDRVAPLVGDRLDGNRFAVRIGDRGALKQALVTLGWPPSDEAGYDDGAQLPIDLTCEPRPYQGDAVASWWADGSAAGGNGVLVLPCGAGKTIIGLAAMVQAGTKTLVIATSVMAARQWINEAIDKTDLTADQVGEYSGETKDVKPLTVATYQILTWRQPGVAEDADEELAHPHLSLFNREPWGLVVYDEVHLLPAPVFRATSRIQAIRRLGLTATLVREDGREEDVFSLIGPKRYDAPWKELEAQGWIAPATCTEVRVDLPEDLRMAYATAKPQQRYRLAATAPAKLKAVDRLVERHRGDRILVIGQYLDQLKQVATHLDAPLITGQTSQTVREERFNAFRDGDIELLVVSKIANFSIDLPEANVAIQISGAFGSRQEEAQRLGRIIRPKANGGQASFYTVVARETIDATFAANRQRFLTEQGYAYDITDLARL</sequence>
<dbReference type="EMBL" id="CP031165">
    <property type="protein sequence ID" value="AXV05185.1"/>
    <property type="molecule type" value="Genomic_DNA"/>
</dbReference>
<evidence type="ECO:0000256" key="5">
    <source>
        <dbReference type="ARBA" id="ARBA00022840"/>
    </source>
</evidence>
<dbReference type="GO" id="GO:0005524">
    <property type="term" value="F:ATP binding"/>
    <property type="evidence" value="ECO:0007669"/>
    <property type="project" value="UniProtKB-KW"/>
</dbReference>
<dbReference type="RefSeq" id="WP_216826344.1">
    <property type="nucleotide sequence ID" value="NZ_CP031165.1"/>
</dbReference>
<dbReference type="KEGG" id="euz:DVS28_a0478"/>
<dbReference type="InterPro" id="IPR032438">
    <property type="entry name" value="ERCC3_RAD25_C"/>
</dbReference>
<dbReference type="CDD" id="cd18789">
    <property type="entry name" value="SF2_C_XPB"/>
    <property type="match status" value="1"/>
</dbReference>
<dbReference type="GO" id="GO:0016787">
    <property type="term" value="F:hydrolase activity"/>
    <property type="evidence" value="ECO:0007669"/>
    <property type="project" value="UniProtKB-KW"/>
</dbReference>
<dbReference type="InterPro" id="IPR001650">
    <property type="entry name" value="Helicase_C-like"/>
</dbReference>
<keyword evidence="2" id="KW-0547">Nucleotide-binding</keyword>
<dbReference type="InterPro" id="IPR014001">
    <property type="entry name" value="Helicase_ATP-bd"/>
</dbReference>
<dbReference type="Pfam" id="PF04851">
    <property type="entry name" value="ResIII"/>
    <property type="match status" value="1"/>
</dbReference>
<dbReference type="SMART" id="SM00490">
    <property type="entry name" value="HELICc"/>
    <property type="match status" value="1"/>
</dbReference>
<dbReference type="Proteomes" id="UP000264006">
    <property type="component" value="Chromosome"/>
</dbReference>
<comment type="similarity">
    <text evidence="1">Belongs to the helicase family. RAD25/XPB subfamily.</text>
</comment>
<evidence type="ECO:0000259" key="10">
    <source>
        <dbReference type="PROSITE" id="PS51192"/>
    </source>
</evidence>
<name>A0A346XSI8_9ACTN</name>
<dbReference type="Pfam" id="PF13625">
    <property type="entry name" value="Helicase_C_3"/>
    <property type="match status" value="1"/>
</dbReference>
<dbReference type="InterPro" id="IPR032830">
    <property type="entry name" value="XPB/Ssl2_N"/>
</dbReference>
<reference evidence="12 13" key="1">
    <citation type="submission" date="2018-09" db="EMBL/GenBank/DDBJ databases">
        <title>Complete genome sequence of Euzebya sp. DY32-46 isolated from seawater of Pacific Ocean.</title>
        <authorList>
            <person name="Xu L."/>
            <person name="Wu Y.-H."/>
            <person name="Xu X.-W."/>
        </authorList>
    </citation>
    <scope>NUCLEOTIDE SEQUENCE [LARGE SCALE GENOMIC DNA]</scope>
    <source>
        <strain evidence="12 13">DY32-46</strain>
    </source>
</reference>
<proteinExistence type="inferred from homology"/>
<evidence type="ECO:0000256" key="4">
    <source>
        <dbReference type="ARBA" id="ARBA00022806"/>
    </source>
</evidence>
<evidence type="ECO:0000256" key="6">
    <source>
        <dbReference type="ARBA" id="ARBA00023235"/>
    </source>
</evidence>
<dbReference type="SUPFAM" id="SSF52540">
    <property type="entry name" value="P-loop containing nucleoside triphosphate hydrolases"/>
    <property type="match status" value="2"/>
</dbReference>
<gene>
    <name evidence="12" type="ORF">DVS28_a0478</name>
</gene>
<dbReference type="PROSITE" id="PS51194">
    <property type="entry name" value="HELICASE_CTER"/>
    <property type="match status" value="1"/>
</dbReference>
<keyword evidence="3" id="KW-0378">Hydrolase</keyword>
<evidence type="ECO:0000256" key="3">
    <source>
        <dbReference type="ARBA" id="ARBA00022801"/>
    </source>
</evidence>
<keyword evidence="13" id="KW-1185">Reference proteome</keyword>
<dbReference type="NCBIfam" id="NF045503">
    <property type="entry name" value="repair_heli_XPB"/>
    <property type="match status" value="1"/>
</dbReference>
<evidence type="ECO:0000259" key="11">
    <source>
        <dbReference type="PROSITE" id="PS51194"/>
    </source>
</evidence>
<dbReference type="InterPro" id="IPR027417">
    <property type="entry name" value="P-loop_NTPase"/>
</dbReference>
<dbReference type="InterPro" id="IPR050615">
    <property type="entry name" value="ATP-dep_DNA_Helicase"/>
</dbReference>
<evidence type="ECO:0000313" key="12">
    <source>
        <dbReference type="EMBL" id="AXV05185.1"/>
    </source>
</evidence>
<evidence type="ECO:0000256" key="9">
    <source>
        <dbReference type="ARBA" id="ARBA00048988"/>
    </source>
</evidence>
<evidence type="ECO:0000256" key="1">
    <source>
        <dbReference type="ARBA" id="ARBA00006637"/>
    </source>
</evidence>
<dbReference type="GO" id="GO:0003677">
    <property type="term" value="F:DNA binding"/>
    <property type="evidence" value="ECO:0007669"/>
    <property type="project" value="InterPro"/>
</dbReference>
<dbReference type="Gene3D" id="3.40.50.300">
    <property type="entry name" value="P-loop containing nucleotide triphosphate hydrolases"/>
    <property type="match status" value="2"/>
</dbReference>
<dbReference type="PROSITE" id="PS51192">
    <property type="entry name" value="HELICASE_ATP_BIND_1"/>
    <property type="match status" value="1"/>
</dbReference>
<evidence type="ECO:0000256" key="8">
    <source>
        <dbReference type="ARBA" id="ARBA00034808"/>
    </source>
</evidence>
<dbReference type="EC" id="5.6.2.4" evidence="8"/>
<keyword evidence="6" id="KW-0413">Isomerase</keyword>
<protein>
    <recommendedName>
        <fullName evidence="8">DNA 3'-5' helicase</fullName>
        <ecNumber evidence="8">5.6.2.4</ecNumber>
    </recommendedName>
</protein>
<evidence type="ECO:0000313" key="13">
    <source>
        <dbReference type="Proteomes" id="UP000264006"/>
    </source>
</evidence>
<dbReference type="PRINTS" id="PR00851">
    <property type="entry name" value="XRODRMPGMNTB"/>
</dbReference>
<dbReference type="PANTHER" id="PTHR11274">
    <property type="entry name" value="RAD25/XP-B DNA REPAIR HELICASE"/>
    <property type="match status" value="1"/>
</dbReference>
<comment type="catalytic activity">
    <reaction evidence="9">
        <text>ATP + H2O = ADP + phosphate + H(+)</text>
        <dbReference type="Rhea" id="RHEA:13065"/>
        <dbReference type="ChEBI" id="CHEBI:15377"/>
        <dbReference type="ChEBI" id="CHEBI:15378"/>
        <dbReference type="ChEBI" id="CHEBI:30616"/>
        <dbReference type="ChEBI" id="CHEBI:43474"/>
        <dbReference type="ChEBI" id="CHEBI:456216"/>
        <dbReference type="EC" id="5.6.2.4"/>
    </reaction>
</comment>
<dbReference type="SMART" id="SM00487">
    <property type="entry name" value="DEXDc"/>
    <property type="match status" value="1"/>
</dbReference>
<feature type="domain" description="Helicase ATP-binding" evidence="10">
    <location>
        <begin position="206"/>
        <end position="369"/>
    </location>
</feature>
<dbReference type="Pfam" id="PF16203">
    <property type="entry name" value="ERCC3_RAD25_C"/>
    <property type="match status" value="1"/>
</dbReference>
<organism evidence="12 13">
    <name type="scientific">Euzebya pacifica</name>
    <dbReference type="NCBI Taxonomy" id="1608957"/>
    <lineage>
        <taxon>Bacteria</taxon>
        <taxon>Bacillati</taxon>
        <taxon>Actinomycetota</taxon>
        <taxon>Nitriliruptoria</taxon>
        <taxon>Euzebyales</taxon>
    </lineage>
</organism>
<evidence type="ECO:0000256" key="7">
    <source>
        <dbReference type="ARBA" id="ARBA00034617"/>
    </source>
</evidence>
<comment type="catalytic activity">
    <reaction evidence="7">
        <text>Couples ATP hydrolysis with the unwinding of duplex DNA by translocating in the 3'-5' direction.</text>
        <dbReference type="EC" id="5.6.2.4"/>
    </reaction>
</comment>
<dbReference type="GO" id="GO:0043138">
    <property type="term" value="F:3'-5' DNA helicase activity"/>
    <property type="evidence" value="ECO:0007669"/>
    <property type="project" value="UniProtKB-EC"/>
</dbReference>